<dbReference type="GeneID" id="116218154"/>
<dbReference type="SUPFAM" id="SSF52540">
    <property type="entry name" value="P-loop containing nucleoside triphosphate hydrolases"/>
    <property type="match status" value="1"/>
</dbReference>
<organism evidence="4 5">
    <name type="scientific">Clupea harengus</name>
    <name type="common">Atlantic herring</name>
    <dbReference type="NCBI Taxonomy" id="7950"/>
    <lineage>
        <taxon>Eukaryota</taxon>
        <taxon>Metazoa</taxon>
        <taxon>Chordata</taxon>
        <taxon>Craniata</taxon>
        <taxon>Vertebrata</taxon>
        <taxon>Euteleostomi</taxon>
        <taxon>Actinopterygii</taxon>
        <taxon>Neopterygii</taxon>
        <taxon>Teleostei</taxon>
        <taxon>Clupei</taxon>
        <taxon>Clupeiformes</taxon>
        <taxon>Clupeoidei</taxon>
        <taxon>Clupeidae</taxon>
        <taxon>Clupea</taxon>
    </lineage>
</organism>
<feature type="region of interest" description="Disordered" evidence="3">
    <location>
        <begin position="1"/>
        <end position="81"/>
    </location>
</feature>
<dbReference type="PANTHER" id="PTHR24072">
    <property type="entry name" value="RHO FAMILY GTPASE"/>
    <property type="match status" value="1"/>
</dbReference>
<dbReference type="Proteomes" id="UP000515152">
    <property type="component" value="Chromosome 21"/>
</dbReference>
<keyword evidence="1" id="KW-0547">Nucleotide-binding</keyword>
<accession>A0A6P8EQ20</accession>
<keyword evidence="2" id="KW-0342">GTP-binding</keyword>
<evidence type="ECO:0000313" key="4">
    <source>
        <dbReference type="Proteomes" id="UP000515152"/>
    </source>
</evidence>
<dbReference type="InterPro" id="IPR003578">
    <property type="entry name" value="Small_GTPase_Rho"/>
</dbReference>
<evidence type="ECO:0000313" key="5">
    <source>
        <dbReference type="RefSeq" id="XP_031414426.1"/>
    </source>
</evidence>
<dbReference type="PROSITE" id="PS51420">
    <property type="entry name" value="RHO"/>
    <property type="match status" value="1"/>
</dbReference>
<gene>
    <name evidence="5" type="primary">LOC116218154</name>
</gene>
<feature type="region of interest" description="Disordered" evidence="3">
    <location>
        <begin position="214"/>
        <end position="242"/>
    </location>
</feature>
<evidence type="ECO:0000256" key="1">
    <source>
        <dbReference type="ARBA" id="ARBA00022741"/>
    </source>
</evidence>
<evidence type="ECO:0000256" key="3">
    <source>
        <dbReference type="SAM" id="MobiDB-lite"/>
    </source>
</evidence>
<dbReference type="OrthoDB" id="8830751at2759"/>
<protein>
    <submittedName>
        <fullName evidence="5">Rho-related GTP-binding protein RhoE-like</fullName>
    </submittedName>
</protein>
<dbReference type="Pfam" id="PF00071">
    <property type="entry name" value="Ras"/>
    <property type="match status" value="1"/>
</dbReference>
<dbReference type="SMART" id="SM00174">
    <property type="entry name" value="RHO"/>
    <property type="match status" value="1"/>
</dbReference>
<name>A0A6P8EQ20_CLUHA</name>
<dbReference type="GO" id="GO:0003924">
    <property type="term" value="F:GTPase activity"/>
    <property type="evidence" value="ECO:0007669"/>
    <property type="project" value="InterPro"/>
</dbReference>
<evidence type="ECO:0000256" key="2">
    <source>
        <dbReference type="ARBA" id="ARBA00023134"/>
    </source>
</evidence>
<dbReference type="GO" id="GO:0005525">
    <property type="term" value="F:GTP binding"/>
    <property type="evidence" value="ECO:0007669"/>
    <property type="project" value="UniProtKB-KW"/>
</dbReference>
<feature type="compositionally biased region" description="Gly residues" evidence="3">
    <location>
        <begin position="1"/>
        <end position="32"/>
    </location>
</feature>
<dbReference type="Gene3D" id="3.40.50.300">
    <property type="entry name" value="P-loop containing nucleotide triphosphate hydrolases"/>
    <property type="match status" value="1"/>
</dbReference>
<dbReference type="InterPro" id="IPR027417">
    <property type="entry name" value="P-loop_NTPase"/>
</dbReference>
<dbReference type="SMART" id="SM00175">
    <property type="entry name" value="RAB"/>
    <property type="match status" value="1"/>
</dbReference>
<dbReference type="RefSeq" id="XP_031414426.1">
    <property type="nucleotide sequence ID" value="XM_031558566.1"/>
</dbReference>
<dbReference type="GO" id="GO:0007264">
    <property type="term" value="P:small GTPase-mediated signal transduction"/>
    <property type="evidence" value="ECO:0007669"/>
    <property type="project" value="InterPro"/>
</dbReference>
<dbReference type="InterPro" id="IPR001806">
    <property type="entry name" value="Small_GTPase"/>
</dbReference>
<dbReference type="AlphaFoldDB" id="A0A6P8EQ20"/>
<sequence length="253" mass="27432">MGAGDGGDGSGRRWGTGDGGDGSGRRWGTGDGGDGERETEVMGDGGDGSGRQRRWEWETETEAMGAGDGDGGDGRRRGWETEVMGVGDGGSPYYDNVRPLSYPDSDAVLICFDISRPETLDSVLKKWKGEIQEFCPNTKMLLVGCKSDLRTDLTTLVELSNHRQTPVSYDQGSNMAKQISAPYIECSAQQSENSVRDIFHVATLACVNKNNKNVKRNKSGRANKRISHMPSRPELSAVTSDLRKDKAKSCTVM</sequence>
<reference evidence="5" key="1">
    <citation type="submission" date="2025-08" db="UniProtKB">
        <authorList>
            <consortium name="RefSeq"/>
        </authorList>
    </citation>
    <scope>IDENTIFICATION</scope>
</reference>
<feature type="compositionally biased region" description="Basic residues" evidence="3">
    <location>
        <begin position="214"/>
        <end position="227"/>
    </location>
</feature>
<dbReference type="PROSITE" id="PS51419">
    <property type="entry name" value="RAB"/>
    <property type="match status" value="1"/>
</dbReference>
<proteinExistence type="predicted"/>
<keyword evidence="4" id="KW-1185">Reference proteome</keyword>
<dbReference type="KEGG" id="char:116218154"/>